<dbReference type="PANTHER" id="PTHR33481">
    <property type="entry name" value="REVERSE TRANSCRIPTASE"/>
    <property type="match status" value="1"/>
</dbReference>
<evidence type="ECO:0000313" key="1">
    <source>
        <dbReference type="Proteomes" id="UP000695000"/>
    </source>
</evidence>
<dbReference type="PANTHER" id="PTHR33481:SF1">
    <property type="entry name" value="ENDONUCLEASE_EXONUCLEASE_PHOSPHATASE DOMAIN-CONTAINING PROTEIN-RELATED"/>
    <property type="match status" value="1"/>
</dbReference>
<accession>A0ABM1MDF3</accession>
<protein>
    <submittedName>
        <fullName evidence="2">Uncharacterized protein LOC108559768</fullName>
    </submittedName>
</protein>
<keyword evidence="1" id="KW-1185">Reference proteome</keyword>
<reference evidence="2" key="1">
    <citation type="submission" date="2025-08" db="UniProtKB">
        <authorList>
            <consortium name="RefSeq"/>
        </authorList>
    </citation>
    <scope>IDENTIFICATION</scope>
    <source>
        <tissue evidence="2">Whole Larva</tissue>
    </source>
</reference>
<evidence type="ECO:0000313" key="2">
    <source>
        <dbReference type="RefSeq" id="XP_017772603.1"/>
    </source>
</evidence>
<gene>
    <name evidence="2" type="primary">LOC108559768</name>
</gene>
<dbReference type="Proteomes" id="UP000695000">
    <property type="component" value="Unplaced"/>
</dbReference>
<name>A0ABM1MDF3_NICVS</name>
<dbReference type="RefSeq" id="XP_017772603.1">
    <property type="nucleotide sequence ID" value="XM_017917114.1"/>
</dbReference>
<proteinExistence type="predicted"/>
<dbReference type="GeneID" id="108559768"/>
<organism evidence="1 2">
    <name type="scientific">Nicrophorus vespilloides</name>
    <name type="common">Boreal carrion beetle</name>
    <dbReference type="NCBI Taxonomy" id="110193"/>
    <lineage>
        <taxon>Eukaryota</taxon>
        <taxon>Metazoa</taxon>
        <taxon>Ecdysozoa</taxon>
        <taxon>Arthropoda</taxon>
        <taxon>Hexapoda</taxon>
        <taxon>Insecta</taxon>
        <taxon>Pterygota</taxon>
        <taxon>Neoptera</taxon>
        <taxon>Endopterygota</taxon>
        <taxon>Coleoptera</taxon>
        <taxon>Polyphaga</taxon>
        <taxon>Staphyliniformia</taxon>
        <taxon>Silphidae</taxon>
        <taxon>Nicrophorinae</taxon>
        <taxon>Nicrophorus</taxon>
    </lineage>
</organism>
<sequence length="256" mass="29074">MVGSIRLMAFADDLVLVGAGIRTKRVCNEMNQTLANVEEFLWDKQLAVVPSKTKAMGFSRRRVRVWPNLSIRGGPVEFVQSHRFLGVLFDDRMSWSEHIGALVRSCYQGVNILRTLAGLDWGCDPKTMLTVYRGFVLSRLDYAFGLYSFCSRALLAQLNRIQNQCLRICLGVLRSTPINVLCVEDGVCPLSIRRSELTRRYMMRCRANLTSATGTRLAEAAIEFEENPLIEFPCPVHTVSHPIRGRWRLQSNTKVF</sequence>